<dbReference type="SUPFAM" id="SSF54593">
    <property type="entry name" value="Glyoxalase/Bleomycin resistance protein/Dihydroxybiphenyl dioxygenase"/>
    <property type="match status" value="1"/>
</dbReference>
<dbReference type="Gene3D" id="3.10.180.10">
    <property type="entry name" value="2,3-Dihydroxybiphenyl 1,2-Dioxygenase, domain 1"/>
    <property type="match status" value="1"/>
</dbReference>
<dbReference type="InterPro" id="IPR037523">
    <property type="entry name" value="VOC_core"/>
</dbReference>
<evidence type="ECO:0000313" key="2">
    <source>
        <dbReference type="EMBL" id="BAU87595.1"/>
    </source>
</evidence>
<reference evidence="2 3" key="1">
    <citation type="journal article" date="2016" name="Genome Announc.">
        <title>Complete Genome Sequence of Thiostrepton-Producing Streptomyces laurentii ATCC 31255.</title>
        <authorList>
            <person name="Doi K."/>
            <person name="Fujino Y."/>
            <person name="Nagayoshi Y."/>
            <person name="Ohshima T."/>
            <person name="Ogata S."/>
        </authorList>
    </citation>
    <scope>NUCLEOTIDE SEQUENCE [LARGE SCALE GENOMIC DNA]</scope>
    <source>
        <strain evidence="2 3">ATCC 31255</strain>
    </source>
</reference>
<dbReference type="AlphaFoldDB" id="A0A160P8P6"/>
<accession>A0A160P8P6</accession>
<dbReference type="InterPro" id="IPR029068">
    <property type="entry name" value="Glyas_Bleomycin-R_OHBP_Dase"/>
</dbReference>
<evidence type="ECO:0000259" key="1">
    <source>
        <dbReference type="PROSITE" id="PS51819"/>
    </source>
</evidence>
<evidence type="ECO:0000313" key="3">
    <source>
        <dbReference type="Proteomes" id="UP000217676"/>
    </source>
</evidence>
<dbReference type="InterPro" id="IPR004360">
    <property type="entry name" value="Glyas_Fos-R_dOase_dom"/>
</dbReference>
<dbReference type="RefSeq" id="WP_359873112.1">
    <property type="nucleotide sequence ID" value="NZ_JBEYHT010000004.1"/>
</dbReference>
<proteinExistence type="predicted"/>
<organism evidence="2 3">
    <name type="scientific">Streptomyces laurentii</name>
    <dbReference type="NCBI Taxonomy" id="39478"/>
    <lineage>
        <taxon>Bacteria</taxon>
        <taxon>Bacillati</taxon>
        <taxon>Actinomycetota</taxon>
        <taxon>Actinomycetes</taxon>
        <taxon>Kitasatosporales</taxon>
        <taxon>Streptomycetaceae</taxon>
        <taxon>Streptomyces</taxon>
    </lineage>
</organism>
<keyword evidence="3" id="KW-1185">Reference proteome</keyword>
<name>A0A160P8P6_STRLU</name>
<sequence length="130" mass="13969">MFGSTPAFSSFSVDDIAAARTFYGETLGLPTGEEGEGEEERQVLLLTLAGGAKVFIYPKGERHVPASFTVLNFQVDDIDAAVDGLVAKGIEPRRYPGFEFDAKGICRDPRGPAIAWFTDPADNVLAVLQS</sequence>
<dbReference type="EMBL" id="AP017424">
    <property type="protein sequence ID" value="BAU87595.1"/>
    <property type="molecule type" value="Genomic_DNA"/>
</dbReference>
<dbReference type="PROSITE" id="PS51819">
    <property type="entry name" value="VOC"/>
    <property type="match status" value="1"/>
</dbReference>
<dbReference type="KEGG" id="slau:SLA_6729"/>
<dbReference type="Pfam" id="PF00903">
    <property type="entry name" value="Glyoxalase"/>
    <property type="match status" value="1"/>
</dbReference>
<gene>
    <name evidence="2" type="ORF">SLA_6729</name>
</gene>
<feature type="domain" description="VOC" evidence="1">
    <location>
        <begin position="5"/>
        <end position="130"/>
    </location>
</feature>
<protein>
    <submittedName>
        <fullName evidence="2">Glyoxalase</fullName>
    </submittedName>
</protein>
<dbReference type="Proteomes" id="UP000217676">
    <property type="component" value="Chromosome"/>
</dbReference>